<keyword evidence="2" id="KW-1185">Reference proteome</keyword>
<name>A0A1Q8TBZ5_9GAMM</name>
<proteinExistence type="predicted"/>
<evidence type="ECO:0000313" key="1">
    <source>
        <dbReference type="EMBL" id="OLO11210.1"/>
    </source>
</evidence>
<dbReference type="Proteomes" id="UP000186806">
    <property type="component" value="Unassembled WGS sequence"/>
</dbReference>
<sequence length="81" mass="9037">MAEQIEIGYQTFVSDGDDAFSAIREVSADSLVVYVENAGDFHVLLDAVEAVHFQKVIFDCGKLERRLQEAIGHAHDAESRR</sequence>
<evidence type="ECO:0000313" key="2">
    <source>
        <dbReference type="Proteomes" id="UP000186806"/>
    </source>
</evidence>
<gene>
    <name evidence="1" type="ORF">BTW10_10445</name>
</gene>
<dbReference type="RefSeq" id="WP_075369368.1">
    <property type="nucleotide sequence ID" value="NZ_MSDQ01000025.1"/>
</dbReference>
<dbReference type="EMBL" id="MSDQ01000025">
    <property type="protein sequence ID" value="OLO11210.1"/>
    <property type="molecule type" value="Genomic_DNA"/>
</dbReference>
<dbReference type="AlphaFoldDB" id="A0A1Q8TBZ5"/>
<organism evidence="1 2">
    <name type="scientific">Chromohalobacter japonicus</name>
    <dbReference type="NCBI Taxonomy" id="223900"/>
    <lineage>
        <taxon>Bacteria</taxon>
        <taxon>Pseudomonadati</taxon>
        <taxon>Pseudomonadota</taxon>
        <taxon>Gammaproteobacteria</taxon>
        <taxon>Oceanospirillales</taxon>
        <taxon>Halomonadaceae</taxon>
        <taxon>Chromohalobacter</taxon>
    </lineage>
</organism>
<protein>
    <submittedName>
        <fullName evidence="1">Uncharacterized protein</fullName>
    </submittedName>
</protein>
<comment type="caution">
    <text evidence="1">The sequence shown here is derived from an EMBL/GenBank/DDBJ whole genome shotgun (WGS) entry which is preliminary data.</text>
</comment>
<accession>A0A1Q8TBZ5</accession>
<reference evidence="1 2" key="1">
    <citation type="submission" date="2016-12" db="EMBL/GenBank/DDBJ databases">
        <title>Draft genome sequences of strains Salinicola socius SMB35, Salinicola sp. MH3R3-1 and Chromohalobacter sp. SMB17 from the Verkhnekamsk potash mining region of Russia.</title>
        <authorList>
            <person name="Mavrodi D.V."/>
            <person name="Olsson B.E."/>
            <person name="Korsakova E.S."/>
            <person name="Pyankova A."/>
            <person name="Mavrodi O.V."/>
            <person name="Plotnikova E.G."/>
        </authorList>
    </citation>
    <scope>NUCLEOTIDE SEQUENCE [LARGE SCALE GENOMIC DNA]</scope>
    <source>
        <strain evidence="1 2">SMB17</strain>
    </source>
</reference>